<dbReference type="InterPro" id="IPR035979">
    <property type="entry name" value="RBD_domain_sf"/>
</dbReference>
<feature type="coiled-coil region" evidence="4">
    <location>
        <begin position="731"/>
        <end position="758"/>
    </location>
</feature>
<dbReference type="Gene3D" id="3.30.70.330">
    <property type="match status" value="1"/>
</dbReference>
<dbReference type="SUPFAM" id="SSF54928">
    <property type="entry name" value="RNA-binding domain, RBD"/>
    <property type="match status" value="1"/>
</dbReference>
<feature type="compositionally biased region" description="Polar residues" evidence="5">
    <location>
        <begin position="687"/>
        <end position="697"/>
    </location>
</feature>
<feature type="region of interest" description="Disordered" evidence="5">
    <location>
        <begin position="153"/>
        <end position="318"/>
    </location>
</feature>
<dbReference type="Pfam" id="PF01480">
    <property type="entry name" value="PWI"/>
    <property type="match status" value="1"/>
</dbReference>
<dbReference type="InterPro" id="IPR000504">
    <property type="entry name" value="RRM_dom"/>
</dbReference>
<evidence type="ECO:0000256" key="3">
    <source>
        <dbReference type="PROSITE-ProRule" id="PRU00723"/>
    </source>
</evidence>
<evidence type="ECO:0000313" key="8">
    <source>
        <dbReference type="Proteomes" id="UP001642540"/>
    </source>
</evidence>
<evidence type="ECO:0000256" key="4">
    <source>
        <dbReference type="SAM" id="Coils"/>
    </source>
</evidence>
<sequence>MIVDDLVLMHEWLTAILRPLCDADPEALGKYVLALLKKNMAEEELRRSMSEQLDIFLQEKTQPFIDKLFEHIHTNEYNAMTTSQPNKLDLDSNGNTLEAASNCEPTDESSNTTDRSLNAETSESSICVEDKPEPDAGLLECNKVEINSVLDERTEIHSNNSMSSVGSASSEAETTEIEPRKTRKPGGGNVTLKVGSNWRAKRSLSRSSESSHGSNKRHTSFSRRPLRPHVLRHRQRATWSPLRRRTRRDPGCRRSEGRLLRSPLENRSISPKKRLVPLCHKRSSFSKSRSRSQSPHKNKRLACKVDARAPSPDNDSLLDNINNKCSVKSMIVRPDARDQPNSDEKLRNTRCRDFDEKGLCLRGELCPYDHGTDPFVLEDVVGPSTSAPTNFGPKAPVPMDKPMTNFINMFNPSRHPSGNGEYYPESPAIGPPFGWNSQARPRQQFRPRHLNFDSLPFTGRGGMPHPSMMRPYGLHMPRQLVTIPVDGSLQPSPSSSFGEHSFPGGPWMNRGVFGMRGRGRGVFDFRRLGTRPGGKQMGNCCLEVRKIPKDLNTIEALISHFSRFGSVVSIQTNLDNDPEGALVTFSNQDEAFQAYRSADAVLNNRFIRVFWYCKEKDHNRSNQFHDDFNHISEPGKSKYTSEQPFQHPVPTFIPVKGNERMPVVDPQFAKAIADDLKNTVPVKDDLSATNQPRSTNSEPVPQPLEPVLETPKKIPNMNYSAELLKTREGMMSLMTAQIEEQKRLILNLETNRDRMTAKQQDDIKKLIGNLQKSCQELRLNLGVLNTNLAQTSTSNNNGYPKICSKEEILRKILDAELEMYARERNGQETSEIETKILNLRDEEMRVV</sequence>
<proteinExistence type="predicted"/>
<evidence type="ECO:0000313" key="7">
    <source>
        <dbReference type="EMBL" id="CAL8100732.1"/>
    </source>
</evidence>
<feature type="zinc finger region" description="C3H1-type" evidence="3">
    <location>
        <begin position="345"/>
        <end position="373"/>
    </location>
</feature>
<keyword evidence="3" id="KW-0862">Zinc</keyword>
<keyword evidence="8" id="KW-1185">Reference proteome</keyword>
<feature type="compositionally biased region" description="Basic residues" evidence="5">
    <location>
        <begin position="214"/>
        <end position="247"/>
    </location>
</feature>
<evidence type="ECO:0000256" key="1">
    <source>
        <dbReference type="ARBA" id="ARBA00022884"/>
    </source>
</evidence>
<dbReference type="InterPro" id="IPR045137">
    <property type="entry name" value="RBM26/27"/>
</dbReference>
<feature type="compositionally biased region" description="Low complexity" evidence="5">
    <location>
        <begin position="158"/>
        <end position="172"/>
    </location>
</feature>
<name>A0ABP1QEW6_9HEXA</name>
<dbReference type="PANTHER" id="PTHR14398:SF0">
    <property type="entry name" value="ZINC FINGER PROTEIN SWM"/>
    <property type="match status" value="1"/>
</dbReference>
<keyword evidence="1" id="KW-0694">RNA-binding</keyword>
<dbReference type="EMBL" id="CAXLJM020000033">
    <property type="protein sequence ID" value="CAL8100732.1"/>
    <property type="molecule type" value="Genomic_DNA"/>
</dbReference>
<keyword evidence="4" id="KW-0175">Coiled coil</keyword>
<dbReference type="InterPro" id="IPR000571">
    <property type="entry name" value="Znf_CCCH"/>
</dbReference>
<feature type="region of interest" description="Disordered" evidence="5">
    <location>
        <begin position="80"/>
        <end position="134"/>
    </location>
</feature>
<dbReference type="Gene3D" id="1.20.1390.10">
    <property type="entry name" value="PWI domain"/>
    <property type="match status" value="1"/>
</dbReference>
<feature type="compositionally biased region" description="Polar residues" evidence="5">
    <location>
        <begin position="108"/>
        <end position="125"/>
    </location>
</feature>
<protein>
    <recommendedName>
        <fullName evidence="6">C3H1-type domain-containing protein</fullName>
    </recommendedName>
</protein>
<keyword evidence="3" id="KW-0863">Zinc-finger</keyword>
<dbReference type="PROSITE" id="PS50103">
    <property type="entry name" value="ZF_C3H1"/>
    <property type="match status" value="1"/>
</dbReference>
<feature type="region of interest" description="Disordered" evidence="5">
    <location>
        <begin position="683"/>
        <end position="710"/>
    </location>
</feature>
<feature type="compositionally biased region" description="Basic and acidic residues" evidence="5">
    <location>
        <begin position="248"/>
        <end position="259"/>
    </location>
</feature>
<feature type="domain" description="C3H1-type" evidence="6">
    <location>
        <begin position="345"/>
        <end position="373"/>
    </location>
</feature>
<evidence type="ECO:0000256" key="2">
    <source>
        <dbReference type="ARBA" id="ARBA00043866"/>
    </source>
</evidence>
<comment type="caution">
    <text evidence="7">The sequence shown here is derived from an EMBL/GenBank/DDBJ whole genome shotgun (WGS) entry which is preliminary data.</text>
</comment>
<evidence type="ECO:0000256" key="5">
    <source>
        <dbReference type="SAM" id="MobiDB-lite"/>
    </source>
</evidence>
<evidence type="ECO:0000259" key="6">
    <source>
        <dbReference type="PROSITE" id="PS50103"/>
    </source>
</evidence>
<dbReference type="CDD" id="cd12257">
    <property type="entry name" value="RRM1_RBM26_like"/>
    <property type="match status" value="1"/>
</dbReference>
<dbReference type="PANTHER" id="PTHR14398">
    <property type="entry name" value="RNA RECOGNITION RRM/RNP DOMAIN"/>
    <property type="match status" value="1"/>
</dbReference>
<dbReference type="Proteomes" id="UP001642540">
    <property type="component" value="Unassembled WGS sequence"/>
</dbReference>
<dbReference type="InterPro" id="IPR012677">
    <property type="entry name" value="Nucleotide-bd_a/b_plait_sf"/>
</dbReference>
<accession>A0ABP1QEW6</accession>
<gene>
    <name evidence="7" type="ORF">ODALV1_LOCUS10617</name>
</gene>
<comment type="function">
    <text evidence="2">May be involved in the turnover of nuclear polyadenylated (pA+) RNA.</text>
</comment>
<organism evidence="7 8">
    <name type="scientific">Orchesella dallaii</name>
    <dbReference type="NCBI Taxonomy" id="48710"/>
    <lineage>
        <taxon>Eukaryota</taxon>
        <taxon>Metazoa</taxon>
        <taxon>Ecdysozoa</taxon>
        <taxon>Arthropoda</taxon>
        <taxon>Hexapoda</taxon>
        <taxon>Collembola</taxon>
        <taxon>Entomobryomorpha</taxon>
        <taxon>Entomobryoidea</taxon>
        <taxon>Orchesellidae</taxon>
        <taxon>Orchesellinae</taxon>
        <taxon>Orchesella</taxon>
    </lineage>
</organism>
<reference evidence="7 8" key="1">
    <citation type="submission" date="2024-08" db="EMBL/GenBank/DDBJ databases">
        <authorList>
            <person name="Cucini C."/>
            <person name="Frati F."/>
        </authorList>
    </citation>
    <scope>NUCLEOTIDE SEQUENCE [LARGE SCALE GENOMIC DNA]</scope>
</reference>
<feature type="compositionally biased region" description="Basic residues" evidence="5">
    <location>
        <begin position="270"/>
        <end position="302"/>
    </location>
</feature>
<dbReference type="InterPro" id="IPR002483">
    <property type="entry name" value="PWI_dom"/>
</dbReference>
<feature type="compositionally biased region" description="Polar residues" evidence="5">
    <location>
        <begin position="80"/>
        <end position="99"/>
    </location>
</feature>
<keyword evidence="3" id="KW-0479">Metal-binding</keyword>
<dbReference type="SMART" id="SM00360">
    <property type="entry name" value="RRM"/>
    <property type="match status" value="1"/>
</dbReference>